<organism evidence="1 2">
    <name type="scientific">Lipomyces orientalis</name>
    <dbReference type="NCBI Taxonomy" id="1233043"/>
    <lineage>
        <taxon>Eukaryota</taxon>
        <taxon>Fungi</taxon>
        <taxon>Dikarya</taxon>
        <taxon>Ascomycota</taxon>
        <taxon>Saccharomycotina</taxon>
        <taxon>Lipomycetes</taxon>
        <taxon>Lipomycetales</taxon>
        <taxon>Lipomycetaceae</taxon>
        <taxon>Lipomyces</taxon>
    </lineage>
</organism>
<accession>A0ACC3TFK5</accession>
<dbReference type="EMBL" id="MU970273">
    <property type="protein sequence ID" value="KAK9318893.1"/>
    <property type="molecule type" value="Genomic_DNA"/>
</dbReference>
<evidence type="ECO:0000313" key="2">
    <source>
        <dbReference type="Proteomes" id="UP001489719"/>
    </source>
</evidence>
<gene>
    <name evidence="1" type="ORF">V1517DRAFT_334299</name>
</gene>
<evidence type="ECO:0000313" key="1">
    <source>
        <dbReference type="EMBL" id="KAK9318893.1"/>
    </source>
</evidence>
<proteinExistence type="predicted"/>
<comment type="caution">
    <text evidence="1">The sequence shown here is derived from an EMBL/GenBank/DDBJ whole genome shotgun (WGS) entry which is preliminary data.</text>
</comment>
<dbReference type="Proteomes" id="UP001489719">
    <property type="component" value="Unassembled WGS sequence"/>
</dbReference>
<protein>
    <submittedName>
        <fullName evidence="1">Uncharacterized protein</fullName>
    </submittedName>
</protein>
<reference evidence="2" key="1">
    <citation type="journal article" date="2024" name="Front. Bioeng. Biotechnol.">
        <title>Genome-scale model development and genomic sequencing of the oleaginous clade Lipomyces.</title>
        <authorList>
            <person name="Czajka J.J."/>
            <person name="Han Y."/>
            <person name="Kim J."/>
            <person name="Mondo S.J."/>
            <person name="Hofstad B.A."/>
            <person name="Robles A."/>
            <person name="Haridas S."/>
            <person name="Riley R."/>
            <person name="LaButti K."/>
            <person name="Pangilinan J."/>
            <person name="Andreopoulos W."/>
            <person name="Lipzen A."/>
            <person name="Yan J."/>
            <person name="Wang M."/>
            <person name="Ng V."/>
            <person name="Grigoriev I.V."/>
            <person name="Spatafora J.W."/>
            <person name="Magnuson J.K."/>
            <person name="Baker S.E."/>
            <person name="Pomraning K.R."/>
        </authorList>
    </citation>
    <scope>NUCLEOTIDE SEQUENCE [LARGE SCALE GENOMIC DNA]</scope>
    <source>
        <strain evidence="2">CBS 10300</strain>
    </source>
</reference>
<name>A0ACC3TFK5_9ASCO</name>
<sequence>MSANVTFVTYQDPGGRSRRACSVCRHKKRRCNHQLRPAYAGHSRTPRKLVWMESQTIHQSKNTAGADTGVRIEWASPEEHSESPSCQPIPVEQRQNQRQGDRQEQGQPPPGEPEEEQTQQTFRSDSHASPPTPRFVGDLNPEARLLDKVTTPEDVQEMASGEVGVWVQPRPCSKCGSGGDGCSPSRSYHSSSRGPGRPHPPVSDILSDKTIKALSDIYFANMHPIIPLLNEEEYWQSLSRGTIPTPLVHVVCLLAAKDNAAEQHLKLLQSRDILISVREFCSQLYISLSTELCRRATMRKITVMRILGLLSLHQEGSEGMEEASSCIARAMHYAQSLALHLPRPSDVDNELKKTFWCLWTLDRLNSATNSRPCIMGDIDIAIPDLMPGESGSIAFDVCFRIAKMLNKVIGLYRPKTLDPVSGWDLEFQGFEEIMDEMHAWQLSSSTIATLHIFYLATAILAHRLKTITTLPSLTPARLRQQLSAIQVIRYMQDPDRLNALHPFPIVVYATSLALSVSYQQLRYSRLSSDQEDARQDFNAGCDILQELRRKWGSADAMASLAYRISTALDQLPRLDMLRVNRSDRTARDGNSAGRPGAGDAMDEVNDKQPVDVPLADRSADFQGAQPYLETMDLFSGMDDVSWMYLDAENPVSFDSFPLMNFDRS</sequence>
<keyword evidence="2" id="KW-1185">Reference proteome</keyword>